<organism evidence="9">
    <name type="scientific">Notamacropus eugenii</name>
    <name type="common">Tammar wallaby</name>
    <name type="synonym">Macropus eugenii</name>
    <dbReference type="NCBI Taxonomy" id="9315"/>
    <lineage>
        <taxon>Eukaryota</taxon>
        <taxon>Metazoa</taxon>
        <taxon>Chordata</taxon>
        <taxon>Craniata</taxon>
        <taxon>Vertebrata</taxon>
        <taxon>Euteleostomi</taxon>
        <taxon>Mammalia</taxon>
        <taxon>Metatheria</taxon>
        <taxon>Diprotodontia</taxon>
        <taxon>Macropodidae</taxon>
        <taxon>Notamacropus</taxon>
    </lineage>
</organism>
<evidence type="ECO:0000259" key="8">
    <source>
        <dbReference type="PROSITE" id="PS50869"/>
    </source>
</evidence>
<sequence length="182" mass="20573">MRTHVFLLAVFAVLCTRALGFEVINYVNPTSNSGLIQETVQIENEKNYAIINVHAGKCSSTTIFDYKHGYIASRLLSRRACFIMKMDHVKIPALDEFKRYAYERKEMQTMFSSTYTWVKYNPIHSLLTDIDWFLFGSPIRNLCNHVPLYKAEVSTTKPGAGGCAKVGLLGILHIGICTDLTL</sequence>
<evidence type="ECO:0000256" key="4">
    <source>
        <dbReference type="ARBA" id="ARBA00023157"/>
    </source>
</evidence>
<reference evidence="9" key="2">
    <citation type="journal article" date="2009" name="Mech. Dev.">
        <title>Cross-fostering of the tammar wallaby (Macropus eugenii) pouch young accelerates fore-stomach maturation.</title>
        <authorList>
            <person name="Kwek J.H."/>
            <person name="Iongh R.D."/>
            <person name="Digby M.R."/>
            <person name="Renfree M.B."/>
            <person name="Nicholas K.R."/>
            <person name="Familari M."/>
        </authorList>
    </citation>
    <scope>NUCLEOTIDE SEQUENCE</scope>
</reference>
<dbReference type="Gene3D" id="3.30.390.150">
    <property type="match status" value="1"/>
</dbReference>
<keyword evidence="4" id="KW-1015">Disulfide bond</keyword>
<dbReference type="GeneID" id="140528037"/>
<feature type="chain" id="PRO_5002932411" description="Gastrokine-2" evidence="7">
    <location>
        <begin position="21"/>
        <end position="182"/>
    </location>
</feature>
<evidence type="ECO:0000256" key="6">
    <source>
        <dbReference type="ARBA" id="ARBA00079996"/>
    </source>
</evidence>
<reference evidence="9" key="1">
    <citation type="submission" date="2008-04" db="EMBL/GenBank/DDBJ databases">
        <authorList>
            <person name="Kwek J.H.L."/>
            <person name="Familari M."/>
            <person name="de Iongh R."/>
            <person name="Digby M.R."/>
            <person name="Renfree M.B."/>
            <person name="Nicholas K.R."/>
        </authorList>
    </citation>
    <scope>NUCLEOTIDE SEQUENCE</scope>
</reference>
<accession>C3S7E2</accession>
<dbReference type="AlphaFoldDB" id="C3S7E2"/>
<dbReference type="SMART" id="SM01039">
    <property type="entry name" value="BRICHOS"/>
    <property type="match status" value="1"/>
</dbReference>
<protein>
    <recommendedName>
        <fullName evidence="5">Gastrokine-2</fullName>
    </recommendedName>
    <alternativeName>
        <fullName evidence="6">Blottin</fullName>
    </alternativeName>
</protein>
<evidence type="ECO:0000256" key="5">
    <source>
        <dbReference type="ARBA" id="ARBA00070177"/>
    </source>
</evidence>
<dbReference type="RefSeq" id="XP_072501582.1">
    <property type="nucleotide sequence ID" value="XM_072645481.1"/>
</dbReference>
<dbReference type="EMBL" id="EU677469">
    <property type="protein sequence ID" value="ACG56286.1"/>
    <property type="molecule type" value="mRNA"/>
</dbReference>
<name>C3S7E2_NOTEU</name>
<dbReference type="InterPro" id="IPR007084">
    <property type="entry name" value="BRICHOS_dom"/>
</dbReference>
<keyword evidence="2" id="KW-0964">Secreted</keyword>
<dbReference type="PROSITE" id="PS50869">
    <property type="entry name" value="BRICHOS"/>
    <property type="match status" value="1"/>
</dbReference>
<dbReference type="Pfam" id="PF04089">
    <property type="entry name" value="BRICHOS"/>
    <property type="match status" value="1"/>
</dbReference>
<proteinExistence type="evidence at transcript level"/>
<evidence type="ECO:0000256" key="2">
    <source>
        <dbReference type="ARBA" id="ARBA00022525"/>
    </source>
</evidence>
<feature type="domain" description="BRICHOS" evidence="8">
    <location>
        <begin position="54"/>
        <end position="151"/>
    </location>
</feature>
<evidence type="ECO:0000256" key="1">
    <source>
        <dbReference type="ARBA" id="ARBA00004613"/>
    </source>
</evidence>
<evidence type="ECO:0000313" key="9">
    <source>
        <dbReference type="EMBL" id="ACG56286.1"/>
    </source>
</evidence>
<keyword evidence="3 7" id="KW-0732">Signal</keyword>
<evidence type="ECO:0000256" key="3">
    <source>
        <dbReference type="ARBA" id="ARBA00022729"/>
    </source>
</evidence>
<feature type="signal peptide" evidence="7">
    <location>
        <begin position="1"/>
        <end position="20"/>
    </location>
</feature>
<gene>
    <name evidence="9" type="primary">GKN2</name>
</gene>
<dbReference type="GO" id="GO:0005576">
    <property type="term" value="C:extracellular region"/>
    <property type="evidence" value="ECO:0007669"/>
    <property type="project" value="UniProtKB-SubCell"/>
</dbReference>
<comment type="subcellular location">
    <subcellularLocation>
        <location evidence="1">Secreted</location>
    </subcellularLocation>
</comment>
<evidence type="ECO:0000256" key="7">
    <source>
        <dbReference type="SAM" id="SignalP"/>
    </source>
</evidence>
<dbReference type="FunFam" id="3.30.390.150:FF:000004">
    <property type="entry name" value="Gastrokine 2"/>
    <property type="match status" value="1"/>
</dbReference>
<dbReference type="PANTHER" id="PTHR16483">
    <property type="entry name" value="GASTROKINE 1"/>
    <property type="match status" value="1"/>
</dbReference>
<dbReference type="InterPro" id="IPR051772">
    <property type="entry name" value="Gastrokine"/>
</dbReference>